<dbReference type="PANTHER" id="PTHR13844">
    <property type="entry name" value="SWI/SNF-RELATED MATRIX-ASSOCIATED ACTIN-DEPENDENT REGULATOR OF CHROMATIN SUBFAMILY D"/>
    <property type="match status" value="1"/>
</dbReference>
<gene>
    <name evidence="3" type="ORF">APAL1065_LOCUS16028</name>
</gene>
<organism evidence="3">
    <name type="scientific">Entomoneis paludosa</name>
    <dbReference type="NCBI Taxonomy" id="265537"/>
    <lineage>
        <taxon>Eukaryota</taxon>
        <taxon>Sar</taxon>
        <taxon>Stramenopiles</taxon>
        <taxon>Ochrophyta</taxon>
        <taxon>Bacillariophyta</taxon>
        <taxon>Bacillariophyceae</taxon>
        <taxon>Bacillariophycidae</taxon>
        <taxon>Entomoneidaceae</taxon>
        <taxon>Entomoneis</taxon>
    </lineage>
</organism>
<feature type="region of interest" description="Disordered" evidence="1">
    <location>
        <begin position="157"/>
        <end position="195"/>
    </location>
</feature>
<dbReference type="SMART" id="SM00151">
    <property type="entry name" value="SWIB"/>
    <property type="match status" value="2"/>
</dbReference>
<name>A0A7S2YFW8_9STRA</name>
<feature type="compositionally biased region" description="Acidic residues" evidence="1">
    <location>
        <begin position="45"/>
        <end position="63"/>
    </location>
</feature>
<feature type="region of interest" description="Disordered" evidence="1">
    <location>
        <begin position="41"/>
        <end position="79"/>
    </location>
</feature>
<dbReference type="InterPro" id="IPR003121">
    <property type="entry name" value="SWIB_MDM2_domain"/>
</dbReference>
<dbReference type="AlphaFoldDB" id="A0A7S2YFW8"/>
<feature type="non-terminal residue" evidence="3">
    <location>
        <position position="1"/>
    </location>
</feature>
<sequence>VILEETGLKQFVTRLSSETGINLKSRKEFIKKCLMAAIEKQKESEVEEDASEDEEDSEDDEDAAPTVKKSRGGGGLKAQKQVSPALAKFLGQGDTMARTAIVKALWDYIRQHNLQNPQNKREILLDEAMQHVFGCKSFTMFTMNKYISAHVHPFTPVDLTTNATPKRTPSKKRKTAGHGSTEKKKRKAGSQPPYRLSESLQAVVGADILPRPQVVSKIWEYIKARDLQNPSDKRQIICDDVLKKVMGGKSTVTMFNMNQFITHHLIEKLDKSMYQQPESGKDSDSDDE</sequence>
<evidence type="ECO:0000256" key="1">
    <source>
        <dbReference type="SAM" id="MobiDB-lite"/>
    </source>
</evidence>
<proteinExistence type="predicted"/>
<dbReference type="Gene3D" id="1.10.245.10">
    <property type="entry name" value="SWIB/MDM2 domain"/>
    <property type="match status" value="2"/>
</dbReference>
<dbReference type="Pfam" id="PF02201">
    <property type="entry name" value="SWIB"/>
    <property type="match status" value="2"/>
</dbReference>
<reference evidence="3" key="1">
    <citation type="submission" date="2021-01" db="EMBL/GenBank/DDBJ databases">
        <authorList>
            <person name="Corre E."/>
            <person name="Pelletier E."/>
            <person name="Niang G."/>
            <person name="Scheremetjew M."/>
            <person name="Finn R."/>
            <person name="Kale V."/>
            <person name="Holt S."/>
            <person name="Cochrane G."/>
            <person name="Meng A."/>
            <person name="Brown T."/>
            <person name="Cohen L."/>
        </authorList>
    </citation>
    <scope>NUCLEOTIDE SEQUENCE</scope>
    <source>
        <strain evidence="3">CCMP125</strain>
    </source>
</reference>
<protein>
    <recommendedName>
        <fullName evidence="2">DM2 domain-containing protein</fullName>
    </recommendedName>
</protein>
<feature type="domain" description="DM2" evidence="2">
    <location>
        <begin position="189"/>
        <end position="267"/>
    </location>
</feature>
<dbReference type="CDD" id="cd10567">
    <property type="entry name" value="SWIB-MDM2_like"/>
    <property type="match status" value="2"/>
</dbReference>
<evidence type="ECO:0000313" key="3">
    <source>
        <dbReference type="EMBL" id="CAD9974836.1"/>
    </source>
</evidence>
<dbReference type="InterPro" id="IPR019835">
    <property type="entry name" value="SWIB_domain"/>
</dbReference>
<dbReference type="EMBL" id="HBHT01023872">
    <property type="protein sequence ID" value="CAD9974836.1"/>
    <property type="molecule type" value="Transcribed_RNA"/>
</dbReference>
<accession>A0A7S2YFW8</accession>
<evidence type="ECO:0000259" key="2">
    <source>
        <dbReference type="PROSITE" id="PS51925"/>
    </source>
</evidence>
<dbReference type="InterPro" id="IPR036885">
    <property type="entry name" value="SWIB_MDM2_dom_sf"/>
</dbReference>
<dbReference type="SUPFAM" id="SSF47592">
    <property type="entry name" value="SWIB/MDM2 domain"/>
    <property type="match status" value="2"/>
</dbReference>
<feature type="domain" description="DM2" evidence="2">
    <location>
        <begin position="75"/>
        <end position="153"/>
    </location>
</feature>
<dbReference type="PROSITE" id="PS51925">
    <property type="entry name" value="SWIB_MDM2"/>
    <property type="match status" value="2"/>
</dbReference>